<name>A0A919UQF4_9ACTN</name>
<proteinExistence type="predicted"/>
<keyword evidence="3" id="KW-1185">Reference proteome</keyword>
<sequence length="135" mass="14567">MNLIRIAKKVAGPVALLAALSLGMTIVTASPAAAIPRCNLSITSADTPDDHPLRLYKLEVTCGLLAYTRWDAYADDGTQGTQYLFSSSQPEALADASTLDEDFNDSDEIFADVVYKTSSGWYLTVRTNTVHGDFS</sequence>
<evidence type="ECO:0000313" key="2">
    <source>
        <dbReference type="EMBL" id="GIH29734.1"/>
    </source>
</evidence>
<dbReference type="EMBL" id="BOOA01000155">
    <property type="protein sequence ID" value="GIH29734.1"/>
    <property type="molecule type" value="Genomic_DNA"/>
</dbReference>
<dbReference type="AlphaFoldDB" id="A0A919UQF4"/>
<feature type="chain" id="PRO_5039412302" evidence="1">
    <location>
        <begin position="30"/>
        <end position="135"/>
    </location>
</feature>
<comment type="caution">
    <text evidence="2">The sequence shown here is derived from an EMBL/GenBank/DDBJ whole genome shotgun (WGS) entry which is preliminary data.</text>
</comment>
<feature type="signal peptide" evidence="1">
    <location>
        <begin position="1"/>
        <end position="29"/>
    </location>
</feature>
<dbReference type="Proteomes" id="UP000640052">
    <property type="component" value="Unassembled WGS sequence"/>
</dbReference>
<organism evidence="2 3">
    <name type="scientific">Acrocarpospora phusangensis</name>
    <dbReference type="NCBI Taxonomy" id="1070424"/>
    <lineage>
        <taxon>Bacteria</taxon>
        <taxon>Bacillati</taxon>
        <taxon>Actinomycetota</taxon>
        <taxon>Actinomycetes</taxon>
        <taxon>Streptosporangiales</taxon>
        <taxon>Streptosporangiaceae</taxon>
        <taxon>Acrocarpospora</taxon>
    </lineage>
</organism>
<protein>
    <submittedName>
        <fullName evidence="2">Uncharacterized protein</fullName>
    </submittedName>
</protein>
<reference evidence="2" key="1">
    <citation type="submission" date="2021-01" db="EMBL/GenBank/DDBJ databases">
        <title>Whole genome shotgun sequence of Acrocarpospora phusangensis NBRC 108782.</title>
        <authorList>
            <person name="Komaki H."/>
            <person name="Tamura T."/>
        </authorList>
    </citation>
    <scope>NUCLEOTIDE SEQUENCE</scope>
    <source>
        <strain evidence="2">NBRC 108782</strain>
    </source>
</reference>
<keyword evidence="1" id="KW-0732">Signal</keyword>
<evidence type="ECO:0000256" key="1">
    <source>
        <dbReference type="SAM" id="SignalP"/>
    </source>
</evidence>
<gene>
    <name evidence="2" type="ORF">Aph01nite_80440</name>
</gene>
<accession>A0A919UQF4</accession>
<dbReference type="RefSeq" id="WP_204046348.1">
    <property type="nucleotide sequence ID" value="NZ_BOOA01000155.1"/>
</dbReference>
<evidence type="ECO:0000313" key="3">
    <source>
        <dbReference type="Proteomes" id="UP000640052"/>
    </source>
</evidence>